<dbReference type="InterPro" id="IPR026739">
    <property type="entry name" value="AP_beta"/>
</dbReference>
<proteinExistence type="inferred from homology"/>
<comment type="similarity">
    <text evidence="2">Belongs to the adaptor complexes large subunit family.</text>
</comment>
<name>A0A0N0PAU0_PAPXU</name>
<dbReference type="GO" id="GO:0006886">
    <property type="term" value="P:intracellular protein transport"/>
    <property type="evidence" value="ECO:0007669"/>
    <property type="project" value="InterPro"/>
</dbReference>
<organism evidence="7 8">
    <name type="scientific">Papilio xuthus</name>
    <name type="common">Asian swallowtail butterfly</name>
    <dbReference type="NCBI Taxonomy" id="66420"/>
    <lineage>
        <taxon>Eukaryota</taxon>
        <taxon>Metazoa</taxon>
        <taxon>Ecdysozoa</taxon>
        <taxon>Arthropoda</taxon>
        <taxon>Hexapoda</taxon>
        <taxon>Insecta</taxon>
        <taxon>Pterygota</taxon>
        <taxon>Neoptera</taxon>
        <taxon>Endopterygota</taxon>
        <taxon>Lepidoptera</taxon>
        <taxon>Glossata</taxon>
        <taxon>Ditrysia</taxon>
        <taxon>Papilionoidea</taxon>
        <taxon>Papilionidae</taxon>
        <taxon>Papilioninae</taxon>
        <taxon>Papilio</taxon>
    </lineage>
</organism>
<keyword evidence="8" id="KW-1185">Reference proteome</keyword>
<dbReference type="Gene3D" id="1.25.10.10">
    <property type="entry name" value="Leucine-rich Repeat Variant"/>
    <property type="match status" value="1"/>
</dbReference>
<dbReference type="InterPro" id="IPR016024">
    <property type="entry name" value="ARM-type_fold"/>
</dbReference>
<dbReference type="InterPro" id="IPR002553">
    <property type="entry name" value="Clathrin/coatomer_adapt-like_N"/>
</dbReference>
<evidence type="ECO:0000256" key="5">
    <source>
        <dbReference type="ARBA" id="ARBA00023136"/>
    </source>
</evidence>
<dbReference type="Proteomes" id="UP000053268">
    <property type="component" value="Unassembled WGS sequence"/>
</dbReference>
<gene>
    <name evidence="7" type="ORF">RR46_00509</name>
</gene>
<keyword evidence="5" id="KW-0472">Membrane</keyword>
<evidence type="ECO:0000313" key="7">
    <source>
        <dbReference type="EMBL" id="KPJ05923.1"/>
    </source>
</evidence>
<dbReference type="GO" id="GO:0012505">
    <property type="term" value="C:endomembrane system"/>
    <property type="evidence" value="ECO:0007669"/>
    <property type="project" value="UniProtKB-SubCell"/>
</dbReference>
<dbReference type="Pfam" id="PF01602">
    <property type="entry name" value="Adaptin_N"/>
    <property type="match status" value="1"/>
</dbReference>
<dbReference type="GO" id="GO:0030117">
    <property type="term" value="C:membrane coat"/>
    <property type="evidence" value="ECO:0007669"/>
    <property type="project" value="InterPro"/>
</dbReference>
<reference evidence="7 8" key="1">
    <citation type="journal article" date="2015" name="Nat. Commun.">
        <title>Outbred genome sequencing and CRISPR/Cas9 gene editing in butterflies.</title>
        <authorList>
            <person name="Li X."/>
            <person name="Fan D."/>
            <person name="Zhang W."/>
            <person name="Liu G."/>
            <person name="Zhang L."/>
            <person name="Zhao L."/>
            <person name="Fang X."/>
            <person name="Chen L."/>
            <person name="Dong Y."/>
            <person name="Chen Y."/>
            <person name="Ding Y."/>
            <person name="Zhao R."/>
            <person name="Feng M."/>
            <person name="Zhu Y."/>
            <person name="Feng Y."/>
            <person name="Jiang X."/>
            <person name="Zhu D."/>
            <person name="Xiang H."/>
            <person name="Feng X."/>
            <person name="Li S."/>
            <person name="Wang J."/>
            <person name="Zhang G."/>
            <person name="Kronforst M.R."/>
            <person name="Wang W."/>
        </authorList>
    </citation>
    <scope>NUCLEOTIDE SEQUENCE [LARGE SCALE GENOMIC DNA]</scope>
    <source>
        <strain evidence="7">Ya'a_city_454_Px</strain>
        <tissue evidence="7">Whole body</tissue>
    </source>
</reference>
<evidence type="ECO:0000256" key="2">
    <source>
        <dbReference type="ARBA" id="ARBA00006613"/>
    </source>
</evidence>
<feature type="domain" description="Clathrin/coatomer adaptor adaptin-like N-terminal" evidence="6">
    <location>
        <begin position="36"/>
        <end position="120"/>
    </location>
</feature>
<evidence type="ECO:0000256" key="1">
    <source>
        <dbReference type="ARBA" id="ARBA00004308"/>
    </source>
</evidence>
<evidence type="ECO:0000313" key="8">
    <source>
        <dbReference type="Proteomes" id="UP000053268"/>
    </source>
</evidence>
<sequence length="170" mass="18360">MASITSYNNDKVVTGEVEYPASDPASGAFFQPDYKKNEDLKLMLDGSKDSLKLEAMKRIIGMIAKGRDASDLFPAVVKNVVSKNIEVKKLVYVYLVRYAEEQQDLALLSISTFQRALKSAREARNREVTARGKASGRRCAGRAGCRVRGAGGMPAMWAGGLPGGSGRTAP</sequence>
<keyword evidence="4" id="KW-0653">Protein transport</keyword>
<dbReference type="AlphaFoldDB" id="A0A0N0PAU0"/>
<evidence type="ECO:0000256" key="3">
    <source>
        <dbReference type="ARBA" id="ARBA00022448"/>
    </source>
</evidence>
<keyword evidence="3" id="KW-0813">Transport</keyword>
<dbReference type="SUPFAM" id="SSF48371">
    <property type="entry name" value="ARM repeat"/>
    <property type="match status" value="1"/>
</dbReference>
<dbReference type="GO" id="GO:0016192">
    <property type="term" value="P:vesicle-mediated transport"/>
    <property type="evidence" value="ECO:0007669"/>
    <property type="project" value="InterPro"/>
</dbReference>
<dbReference type="PANTHER" id="PTHR11134">
    <property type="entry name" value="ADAPTOR COMPLEX SUBUNIT BETA FAMILY MEMBER"/>
    <property type="match status" value="1"/>
</dbReference>
<evidence type="ECO:0000259" key="6">
    <source>
        <dbReference type="Pfam" id="PF01602"/>
    </source>
</evidence>
<dbReference type="STRING" id="66420.A0A0N0PAU0"/>
<dbReference type="InterPro" id="IPR011989">
    <property type="entry name" value="ARM-like"/>
</dbReference>
<protein>
    <submittedName>
        <fullName evidence="7">AP-3 complex subunit beta-2</fullName>
    </submittedName>
</protein>
<comment type="subcellular location">
    <subcellularLocation>
        <location evidence="1">Endomembrane system</location>
    </subcellularLocation>
</comment>
<accession>A0A0N0PAU0</accession>
<dbReference type="EMBL" id="KQ458390">
    <property type="protein sequence ID" value="KPJ05923.1"/>
    <property type="molecule type" value="Genomic_DNA"/>
</dbReference>
<evidence type="ECO:0000256" key="4">
    <source>
        <dbReference type="ARBA" id="ARBA00022927"/>
    </source>
</evidence>